<dbReference type="Pfam" id="PF01881">
    <property type="entry name" value="Cas_Cas6_C"/>
    <property type="match status" value="1"/>
</dbReference>
<reference evidence="8 9" key="1">
    <citation type="journal article" date="2015" name="Genome Announc.">
        <title>Genome Sequence of a Sulfate-Reducing Thermophilic Bacterium, Thermodesulfobacterium commune DSM 2178T (Phylum Thermodesulfobacteria).</title>
        <authorList>
            <person name="Bhatnagar S."/>
            <person name="Badger J.H."/>
            <person name="Madupu R."/>
            <person name="Khouri H.M."/>
            <person name="O'Connor E.M."/>
            <person name="Robb F.T."/>
            <person name="Ward N.L."/>
            <person name="Eisen J.A."/>
        </authorList>
    </citation>
    <scope>NUCLEOTIDE SEQUENCE [LARGE SCALE GENOMIC DNA]</scope>
    <source>
        <strain evidence="8 9">DSM 2178</strain>
    </source>
</reference>
<dbReference type="EMBL" id="CP008796">
    <property type="protein sequence ID" value="AIH04568.1"/>
    <property type="molecule type" value="Genomic_DNA"/>
</dbReference>
<dbReference type="HOGENOM" id="CLU_089858_2_0_0"/>
<dbReference type="Gene3D" id="3.30.70.1890">
    <property type="match status" value="1"/>
</dbReference>
<dbReference type="NCBIfam" id="TIGR01877">
    <property type="entry name" value="cas_cas6"/>
    <property type="match status" value="1"/>
</dbReference>
<feature type="active site" description="Proton donor" evidence="6">
    <location>
        <position position="40"/>
    </location>
</feature>
<evidence type="ECO:0000256" key="5">
    <source>
        <dbReference type="PIRSR" id="PIRSR005054-1"/>
    </source>
</evidence>
<feature type="active site" description="Proton acceptor" evidence="6">
    <location>
        <position position="28"/>
    </location>
</feature>
<dbReference type="InterPro" id="IPR010156">
    <property type="entry name" value="CRISPR-assoc_prot_Cas6"/>
</dbReference>
<evidence type="ECO:0000256" key="1">
    <source>
        <dbReference type="ARBA" id="ARBA00005937"/>
    </source>
</evidence>
<evidence type="ECO:0000313" key="9">
    <source>
        <dbReference type="Proteomes" id="UP000028481"/>
    </source>
</evidence>
<dbReference type="RefSeq" id="WP_038060497.1">
    <property type="nucleotide sequence ID" value="NZ_CP008796.1"/>
</dbReference>
<dbReference type="GO" id="GO:0003723">
    <property type="term" value="F:RNA binding"/>
    <property type="evidence" value="ECO:0007669"/>
    <property type="project" value="UniProtKB-KW"/>
</dbReference>
<evidence type="ECO:0000256" key="2">
    <source>
        <dbReference type="ARBA" id="ARBA00022884"/>
    </source>
</evidence>
<evidence type="ECO:0000256" key="4">
    <source>
        <dbReference type="PIRNR" id="PIRNR005054"/>
    </source>
</evidence>
<dbReference type="eggNOG" id="COG1583">
    <property type="taxonomic scope" value="Bacteria"/>
</dbReference>
<organism evidence="8 9">
    <name type="scientific">Thermodesulfobacterium commune DSM 2178</name>
    <dbReference type="NCBI Taxonomy" id="289377"/>
    <lineage>
        <taxon>Bacteria</taxon>
        <taxon>Pseudomonadati</taxon>
        <taxon>Thermodesulfobacteriota</taxon>
        <taxon>Thermodesulfobacteria</taxon>
        <taxon>Thermodesulfobacteriales</taxon>
        <taxon>Thermodesulfobacteriaceae</taxon>
        <taxon>Thermodesulfobacterium</taxon>
    </lineage>
</organism>
<dbReference type="PaxDb" id="289377-HL41_07710"/>
<sequence length="245" mass="28463">MRLSLTFSFTKNLLLPLHYNEILQGLIYRLLDKAIAEKLHDEGFVLGKRKFKLFTFSRLFGNFERQGENLKFFSPFKFYLSSPYNEMIESLALNLLKAPEIKILENKILVESIEVVASPVIKREVTVKMLSPLTVYSTLLSPDGKKKTYYYHPKEKEFSQLVKENLVKKYKAFYGKIPPSEDFFIEPLGISNKNEKLVIYKGFIIKGWMGKFRLRGDPELIKFSYEAGLGAKNSQGFGMWEILEK</sequence>
<evidence type="ECO:0000256" key="6">
    <source>
        <dbReference type="PIRSR" id="PIRSR005054-50"/>
    </source>
</evidence>
<comment type="similarity">
    <text evidence="1 4">Belongs to the CRISPR-associated protein Cas6/Cse3/CasE family.</text>
</comment>
<dbReference type="InterPro" id="IPR049435">
    <property type="entry name" value="Cas_Cas6_C"/>
</dbReference>
<dbReference type="STRING" id="289377.HL41_07710"/>
<accession>A0A075WVT8</accession>
<dbReference type="PANTHER" id="PTHR36984:SF1">
    <property type="entry name" value="CRISPR-ASSOCIATED ENDORIBONUCLEASE CAS6 1"/>
    <property type="match status" value="1"/>
</dbReference>
<feature type="site" description="Transition state stabilizer" evidence="5">
    <location>
        <position position="52"/>
    </location>
</feature>
<comment type="function">
    <text evidence="4">CRISPR (clustered regularly interspaced short palindromic repeat), is an adaptive immune system that provides protection against mobile genetic elements (viruses, transposable elements and conjugative plasmids). CRISPR clusters contain sequences complementary to antecedent mobile elements and target invading nucleic acids. CRISPR clusters are transcribed and processed into CRISPR RNA (crRNA).</text>
</comment>
<dbReference type="Pfam" id="PF21350">
    <property type="entry name" value="Cas6_I-A"/>
    <property type="match status" value="1"/>
</dbReference>
<keyword evidence="9" id="KW-1185">Reference proteome</keyword>
<dbReference type="AlphaFoldDB" id="A0A075WVT8"/>
<dbReference type="GO" id="GO:0051607">
    <property type="term" value="P:defense response to virus"/>
    <property type="evidence" value="ECO:0007669"/>
    <property type="project" value="UniProtKB-KW"/>
</dbReference>
<evidence type="ECO:0000256" key="3">
    <source>
        <dbReference type="ARBA" id="ARBA00023118"/>
    </source>
</evidence>
<gene>
    <name evidence="8" type="ORF">HL41_07710</name>
</gene>
<dbReference type="OrthoDB" id="9797488at2"/>
<dbReference type="PIRSF" id="PIRSF005054">
    <property type="entry name" value="PF1131"/>
    <property type="match status" value="1"/>
</dbReference>
<keyword evidence="2" id="KW-0694">RNA-binding</keyword>
<name>A0A075WVT8_9BACT</name>
<dbReference type="Proteomes" id="UP000028481">
    <property type="component" value="Chromosome"/>
</dbReference>
<keyword evidence="3" id="KW-0051">Antiviral defense</keyword>
<dbReference type="CDD" id="cd21140">
    <property type="entry name" value="Cas6_I-like"/>
    <property type="match status" value="1"/>
</dbReference>
<dbReference type="PANTHER" id="PTHR36984">
    <property type="entry name" value="CRISPR-ASSOCIATED ENDORIBONUCLEASE CAS6 1"/>
    <property type="match status" value="1"/>
</dbReference>
<proteinExistence type="inferred from homology"/>
<dbReference type="KEGG" id="tcm:HL41_07710"/>
<evidence type="ECO:0000313" key="8">
    <source>
        <dbReference type="EMBL" id="AIH04568.1"/>
    </source>
</evidence>
<protein>
    <recommendedName>
        <fullName evidence="4">CRISPR-associated endoribonuclease</fullName>
    </recommendedName>
</protein>
<dbReference type="Gene3D" id="3.30.70.1900">
    <property type="match status" value="1"/>
</dbReference>
<dbReference type="GO" id="GO:0016788">
    <property type="term" value="F:hydrolase activity, acting on ester bonds"/>
    <property type="evidence" value="ECO:0007669"/>
    <property type="project" value="InterPro"/>
</dbReference>
<evidence type="ECO:0000259" key="7">
    <source>
        <dbReference type="Pfam" id="PF01881"/>
    </source>
</evidence>
<feature type="domain" description="CRISPR associated protein Cas6 C-terminal" evidence="7">
    <location>
        <begin position="119"/>
        <end position="242"/>
    </location>
</feature>
<dbReference type="InterPro" id="IPR045747">
    <property type="entry name" value="CRISPR-assoc_prot_Cas6_N_sf"/>
</dbReference>